<gene>
    <name evidence="2" type="ORF">EYW49_15205</name>
</gene>
<keyword evidence="1" id="KW-1133">Transmembrane helix</keyword>
<comment type="caution">
    <text evidence="2">The sequence shown here is derived from an EMBL/GenBank/DDBJ whole genome shotgun (WGS) entry which is preliminary data.</text>
</comment>
<sequence>MLAMDVVDTLRHQESLATKELDDDARKAELVERLKRIYAGQGIAVPDAIVAAGVKALEESRFVYTPTPPSLARTLALLWVDRRRWGLAAGAVALALVLGIGSYSYFVVGGARRTAEAARIEITETLPANVAKLKRTALDEAVTPEAKARVGEIAGRAEAALARRDVAAVKAGLTELDSVVATLRDVYQIRIVTRPGERSGVWRQPPSKSSRNYYLVVEAVGADGRVQPRSITNEEDQTTTTVTKWGQRVPQSTYDTVARDKQDDGIIQMTRLGEKRRGDVDVRWTLPVQTGAITKW</sequence>
<dbReference type="AlphaFoldDB" id="A0A4Q9VKR2"/>
<organism evidence="2 3">
    <name type="scientific">Siculibacillus lacustris</name>
    <dbReference type="NCBI Taxonomy" id="1549641"/>
    <lineage>
        <taxon>Bacteria</taxon>
        <taxon>Pseudomonadati</taxon>
        <taxon>Pseudomonadota</taxon>
        <taxon>Alphaproteobacteria</taxon>
        <taxon>Hyphomicrobiales</taxon>
        <taxon>Ancalomicrobiaceae</taxon>
        <taxon>Siculibacillus</taxon>
    </lineage>
</organism>
<keyword evidence="3" id="KW-1185">Reference proteome</keyword>
<evidence type="ECO:0000313" key="2">
    <source>
        <dbReference type="EMBL" id="TBW35987.1"/>
    </source>
</evidence>
<evidence type="ECO:0000256" key="1">
    <source>
        <dbReference type="SAM" id="Phobius"/>
    </source>
</evidence>
<evidence type="ECO:0000313" key="3">
    <source>
        <dbReference type="Proteomes" id="UP000292781"/>
    </source>
</evidence>
<keyword evidence="1" id="KW-0812">Transmembrane</keyword>
<proteinExistence type="predicted"/>
<dbReference type="EMBL" id="SJFN01000023">
    <property type="protein sequence ID" value="TBW35987.1"/>
    <property type="molecule type" value="Genomic_DNA"/>
</dbReference>
<dbReference type="OrthoDB" id="6115808at2"/>
<reference evidence="2 3" key="1">
    <citation type="submission" date="2019-02" db="EMBL/GenBank/DDBJ databases">
        <title>Siculibacillus lacustris gen. nov., sp. nov., a new rosette-forming bacterium isolated from a freshwater crater lake (Lake St. Ana, Romania).</title>
        <authorList>
            <person name="Felfoldi T."/>
            <person name="Marton Z."/>
            <person name="Szabo A."/>
            <person name="Mentes A."/>
            <person name="Boka K."/>
            <person name="Marialigeti K."/>
            <person name="Mathe I."/>
            <person name="Koncz M."/>
            <person name="Schumann P."/>
            <person name="Toth E."/>
        </authorList>
    </citation>
    <scope>NUCLEOTIDE SEQUENCE [LARGE SCALE GENOMIC DNA]</scope>
    <source>
        <strain evidence="2 3">SA-279</strain>
    </source>
</reference>
<dbReference type="Proteomes" id="UP000292781">
    <property type="component" value="Unassembled WGS sequence"/>
</dbReference>
<keyword evidence="1" id="KW-0472">Membrane</keyword>
<protein>
    <submittedName>
        <fullName evidence="2">Uncharacterized protein</fullName>
    </submittedName>
</protein>
<dbReference type="Pfam" id="PF19911">
    <property type="entry name" value="DUF6384"/>
    <property type="match status" value="1"/>
</dbReference>
<dbReference type="InterPro" id="IPR045964">
    <property type="entry name" value="DUF6384"/>
</dbReference>
<accession>A0A4Q9VKR2</accession>
<name>A0A4Q9VKR2_9HYPH</name>
<feature type="transmembrane region" description="Helical" evidence="1">
    <location>
        <begin position="85"/>
        <end position="106"/>
    </location>
</feature>